<dbReference type="PROSITE" id="PS50217">
    <property type="entry name" value="BZIP"/>
    <property type="match status" value="1"/>
</dbReference>
<comment type="similarity">
    <text evidence="3">Belongs to the bZIP family.</text>
</comment>
<dbReference type="SUPFAM" id="SSF57959">
    <property type="entry name" value="Leucine zipper domain"/>
    <property type="match status" value="1"/>
</dbReference>
<comment type="caution">
    <text evidence="10">The sequence shown here is derived from an EMBL/GenBank/DDBJ whole genome shotgun (WGS) entry which is preliminary data.</text>
</comment>
<evidence type="ECO:0000256" key="2">
    <source>
        <dbReference type="ARBA" id="ARBA00004389"/>
    </source>
</evidence>
<evidence type="ECO:0000259" key="9">
    <source>
        <dbReference type="PROSITE" id="PS50217"/>
    </source>
</evidence>
<feature type="domain" description="BZIP" evidence="9">
    <location>
        <begin position="145"/>
        <end position="187"/>
    </location>
</feature>
<comment type="subcellular location">
    <subcellularLocation>
        <location evidence="2">Endoplasmic reticulum membrane</location>
        <topology evidence="2">Single-pass membrane protein</topology>
    </subcellularLocation>
    <subcellularLocation>
        <location evidence="1">Nucleus</location>
    </subcellularLocation>
</comment>
<dbReference type="PANTHER" id="PTHR47416:SF8">
    <property type="entry name" value="BASIC-LEUCINE ZIPPER TRANSCRIPTION FACTOR E-RELATED"/>
    <property type="match status" value="1"/>
</dbReference>
<dbReference type="InterPro" id="IPR004827">
    <property type="entry name" value="bZIP"/>
</dbReference>
<dbReference type="GO" id="GO:0005789">
    <property type="term" value="C:endoplasmic reticulum membrane"/>
    <property type="evidence" value="ECO:0007669"/>
    <property type="project" value="UniProtKB-SubCell"/>
</dbReference>
<protein>
    <recommendedName>
        <fullName evidence="9">BZIP domain-containing protein</fullName>
    </recommendedName>
</protein>
<reference evidence="10" key="1">
    <citation type="journal article" date="2021" name="Front. Plant Sci.">
        <title>Chromosome-Scale Genome Assembly for Chinese Sour Jujube and Insights Into Its Genome Evolution and Domestication Signature.</title>
        <authorList>
            <person name="Shen L.-Y."/>
            <person name="Luo H."/>
            <person name="Wang X.-L."/>
            <person name="Wang X.-M."/>
            <person name="Qiu X.-J."/>
            <person name="Liu H."/>
            <person name="Zhou S.-S."/>
            <person name="Jia K.-H."/>
            <person name="Nie S."/>
            <person name="Bao Y.-T."/>
            <person name="Zhang R.-G."/>
            <person name="Yun Q.-Z."/>
            <person name="Chai Y.-H."/>
            <person name="Lu J.-Y."/>
            <person name="Li Y."/>
            <person name="Zhao S.-W."/>
            <person name="Mao J.-F."/>
            <person name="Jia S.-G."/>
            <person name="Mao Y.-M."/>
        </authorList>
    </citation>
    <scope>NUCLEOTIDE SEQUENCE</scope>
    <source>
        <strain evidence="10">AT0</strain>
        <tissue evidence="10">Leaf</tissue>
    </source>
</reference>
<dbReference type="GO" id="GO:0003677">
    <property type="term" value="F:DNA binding"/>
    <property type="evidence" value="ECO:0007669"/>
    <property type="project" value="UniProtKB-KW"/>
</dbReference>
<evidence type="ECO:0000256" key="5">
    <source>
        <dbReference type="ARBA" id="ARBA00023125"/>
    </source>
</evidence>
<keyword evidence="6" id="KW-0804">Transcription</keyword>
<evidence type="ECO:0000256" key="8">
    <source>
        <dbReference type="SAM" id="MobiDB-lite"/>
    </source>
</evidence>
<dbReference type="Gene3D" id="1.20.5.170">
    <property type="match status" value="1"/>
</dbReference>
<evidence type="ECO:0000256" key="1">
    <source>
        <dbReference type="ARBA" id="ARBA00004123"/>
    </source>
</evidence>
<dbReference type="InterPro" id="IPR046347">
    <property type="entry name" value="bZIP_sf"/>
</dbReference>
<dbReference type="PANTHER" id="PTHR47416">
    <property type="entry name" value="BASIC-LEUCINE ZIPPER TRANSCRIPTION FACTOR F-RELATED"/>
    <property type="match status" value="1"/>
</dbReference>
<evidence type="ECO:0000256" key="3">
    <source>
        <dbReference type="ARBA" id="ARBA00007163"/>
    </source>
</evidence>
<feature type="region of interest" description="Disordered" evidence="8">
    <location>
        <begin position="277"/>
        <end position="303"/>
    </location>
</feature>
<gene>
    <name evidence="10" type="ORF">FEM48_Zijuj06G0002000</name>
</gene>
<organism evidence="10 11">
    <name type="scientific">Ziziphus jujuba var. spinosa</name>
    <dbReference type="NCBI Taxonomy" id="714518"/>
    <lineage>
        <taxon>Eukaryota</taxon>
        <taxon>Viridiplantae</taxon>
        <taxon>Streptophyta</taxon>
        <taxon>Embryophyta</taxon>
        <taxon>Tracheophyta</taxon>
        <taxon>Spermatophyta</taxon>
        <taxon>Magnoliopsida</taxon>
        <taxon>eudicotyledons</taxon>
        <taxon>Gunneridae</taxon>
        <taxon>Pentapetalae</taxon>
        <taxon>rosids</taxon>
        <taxon>fabids</taxon>
        <taxon>Rosales</taxon>
        <taxon>Rhamnaceae</taxon>
        <taxon>Paliureae</taxon>
        <taxon>Ziziphus</taxon>
    </lineage>
</organism>
<accession>A0A978V620</accession>
<evidence type="ECO:0000256" key="6">
    <source>
        <dbReference type="ARBA" id="ARBA00023163"/>
    </source>
</evidence>
<keyword evidence="4" id="KW-0805">Transcription regulation</keyword>
<dbReference type="PROSITE" id="PS00036">
    <property type="entry name" value="BZIP_BASIC"/>
    <property type="match status" value="1"/>
</dbReference>
<feature type="region of interest" description="Disordered" evidence="8">
    <location>
        <begin position="27"/>
        <end position="73"/>
    </location>
</feature>
<keyword evidence="7" id="KW-0539">Nucleus</keyword>
<evidence type="ECO:0000256" key="7">
    <source>
        <dbReference type="ARBA" id="ARBA00023242"/>
    </source>
</evidence>
<feature type="compositionally biased region" description="Low complexity" evidence="8">
    <location>
        <begin position="42"/>
        <end position="52"/>
    </location>
</feature>
<dbReference type="EMBL" id="JAEACU010000006">
    <property type="protein sequence ID" value="KAH7523355.1"/>
    <property type="molecule type" value="Genomic_DNA"/>
</dbReference>
<evidence type="ECO:0000313" key="10">
    <source>
        <dbReference type="EMBL" id="KAH7523355.1"/>
    </source>
</evidence>
<keyword evidence="5" id="KW-0238">DNA-binding</keyword>
<name>A0A978V620_ZIZJJ</name>
<dbReference type="GO" id="GO:0005634">
    <property type="term" value="C:nucleus"/>
    <property type="evidence" value="ECO:0007669"/>
    <property type="project" value="UniProtKB-SubCell"/>
</dbReference>
<dbReference type="Proteomes" id="UP000813462">
    <property type="component" value="Unassembled WGS sequence"/>
</dbReference>
<dbReference type="Pfam" id="PF00170">
    <property type="entry name" value="bZIP_1"/>
    <property type="match status" value="1"/>
</dbReference>
<evidence type="ECO:0000256" key="4">
    <source>
        <dbReference type="ARBA" id="ARBA00023015"/>
    </source>
</evidence>
<proteinExistence type="inferred from homology"/>
<dbReference type="SMART" id="SM00338">
    <property type="entry name" value="BRLZ"/>
    <property type="match status" value="1"/>
</dbReference>
<dbReference type="CDD" id="cd14704">
    <property type="entry name" value="bZIP_HY5-like"/>
    <property type="match status" value="1"/>
</dbReference>
<dbReference type="AlphaFoldDB" id="A0A978V620"/>
<dbReference type="GO" id="GO:0003700">
    <property type="term" value="F:DNA-binding transcription factor activity"/>
    <property type="evidence" value="ECO:0007669"/>
    <property type="project" value="InterPro"/>
</dbReference>
<sequence length="303" mass="33326">MEEELEFLEADDVIDWSSLLDELPEGANTLDWETEAPILNDSSSSSSSSSSSLPLAAAATDSPSNHSPDPISSWIGQIETLLMKEDDADDANKVASEPPANDFLADILVDSPAPAQPSDDHDLGLSTDKEELEVAPVQNDSEDLLSKKRTRQLRNRDAAVRSRERKKVYVKDLEMKSKYLEGECRRLGRLLQCCYAENQALRFSLQMGNSFGSPTTKQESAVLLLELHVHFQNFMLSKLVESSLISDVWFRCRIPAVGFPALVGGHHGLVHSDCNAPSKSGATSIGRRGKESSRKRGSKRGRN</sequence>
<evidence type="ECO:0000313" key="11">
    <source>
        <dbReference type="Proteomes" id="UP000813462"/>
    </source>
</evidence>